<evidence type="ECO:0000256" key="2">
    <source>
        <dbReference type="SAM" id="Phobius"/>
    </source>
</evidence>
<evidence type="ECO:0000256" key="1">
    <source>
        <dbReference type="SAM" id="MobiDB-lite"/>
    </source>
</evidence>
<dbReference type="SUPFAM" id="SSF74653">
    <property type="entry name" value="TolA/TonB C-terminal domain"/>
    <property type="match status" value="1"/>
</dbReference>
<name>A0A4U3L0Z5_9BACT</name>
<dbReference type="PANTHER" id="PTHR33446">
    <property type="entry name" value="PROTEIN TONB-RELATED"/>
    <property type="match status" value="1"/>
</dbReference>
<dbReference type="Proteomes" id="UP000305848">
    <property type="component" value="Unassembled WGS sequence"/>
</dbReference>
<keyword evidence="5" id="KW-1185">Reference proteome</keyword>
<dbReference type="Gene3D" id="3.30.1150.10">
    <property type="match status" value="1"/>
</dbReference>
<dbReference type="RefSeq" id="WP_137261833.1">
    <property type="nucleotide sequence ID" value="NZ_SZQL01000007.1"/>
</dbReference>
<proteinExistence type="predicted"/>
<comment type="caution">
    <text evidence="4">The sequence shown here is derived from an EMBL/GenBank/DDBJ whole genome shotgun (WGS) entry which is preliminary data.</text>
</comment>
<dbReference type="PANTHER" id="PTHR33446:SF2">
    <property type="entry name" value="PROTEIN TONB"/>
    <property type="match status" value="1"/>
</dbReference>
<sequence>MDVNKILSADFLDILFEGRNKEYGAYELRKTYNRRFTIAIAVMIGVCVLAFLLNVLASNKTEKDNGPIVIQDVQLQNVQEEKKPEPPPPPPPPKVEPPKIEIKQFTPPKIVKDEEVKEPPPKQEELEKTTIGTINQEGVQTDVIAPPVEEKGTGVVEAPKVTEDYDKEFKTVQIQAKFPGGPDAWMKYLQRNLQSDVPTENGAPTGSYTVVVSFLVDKDGNISEVKAENDPGYGTAGEAVRVISRGPKWIPAVQNGRNVIYRQKQAITFRVEEGQ</sequence>
<accession>A0A4U3L0Z5</accession>
<dbReference type="AlphaFoldDB" id="A0A4U3L0Z5"/>
<feature type="domain" description="TonB C-terminal" evidence="3">
    <location>
        <begin position="209"/>
        <end position="270"/>
    </location>
</feature>
<dbReference type="OrthoDB" id="1039448at2"/>
<keyword evidence="2" id="KW-0812">Transmembrane</keyword>
<dbReference type="GO" id="GO:0098797">
    <property type="term" value="C:plasma membrane protein complex"/>
    <property type="evidence" value="ECO:0007669"/>
    <property type="project" value="TreeGrafter"/>
</dbReference>
<feature type="transmembrane region" description="Helical" evidence="2">
    <location>
        <begin position="36"/>
        <end position="57"/>
    </location>
</feature>
<organism evidence="4 5">
    <name type="scientific">Ilyomonas limi</name>
    <dbReference type="NCBI Taxonomy" id="2575867"/>
    <lineage>
        <taxon>Bacteria</taxon>
        <taxon>Pseudomonadati</taxon>
        <taxon>Bacteroidota</taxon>
        <taxon>Chitinophagia</taxon>
        <taxon>Chitinophagales</taxon>
        <taxon>Chitinophagaceae</taxon>
        <taxon>Ilyomonas</taxon>
    </lineage>
</organism>
<keyword evidence="2" id="KW-1133">Transmembrane helix</keyword>
<protein>
    <submittedName>
        <fullName evidence="4">Energy transducer TonB</fullName>
    </submittedName>
</protein>
<reference evidence="4 5" key="1">
    <citation type="submission" date="2019-05" db="EMBL/GenBank/DDBJ databases">
        <title>Panacibacter sp. strain 17mud1-8 Genome sequencing and assembly.</title>
        <authorList>
            <person name="Chhetri G."/>
        </authorList>
    </citation>
    <scope>NUCLEOTIDE SEQUENCE [LARGE SCALE GENOMIC DNA]</scope>
    <source>
        <strain evidence="4 5">17mud1-8</strain>
    </source>
</reference>
<evidence type="ECO:0000259" key="3">
    <source>
        <dbReference type="Pfam" id="PF03544"/>
    </source>
</evidence>
<feature type="compositionally biased region" description="Basic and acidic residues" evidence="1">
    <location>
        <begin position="110"/>
        <end position="127"/>
    </location>
</feature>
<dbReference type="GO" id="GO:0031992">
    <property type="term" value="F:energy transducer activity"/>
    <property type="evidence" value="ECO:0007669"/>
    <property type="project" value="TreeGrafter"/>
</dbReference>
<feature type="region of interest" description="Disordered" evidence="1">
    <location>
        <begin position="78"/>
        <end position="127"/>
    </location>
</feature>
<dbReference type="InterPro" id="IPR037682">
    <property type="entry name" value="TonB_C"/>
</dbReference>
<dbReference type="Pfam" id="PF03544">
    <property type="entry name" value="TonB_C"/>
    <property type="match status" value="1"/>
</dbReference>
<dbReference type="GO" id="GO:0055085">
    <property type="term" value="P:transmembrane transport"/>
    <property type="evidence" value="ECO:0007669"/>
    <property type="project" value="InterPro"/>
</dbReference>
<dbReference type="EMBL" id="SZQL01000007">
    <property type="protein sequence ID" value="TKK68645.1"/>
    <property type="molecule type" value="Genomic_DNA"/>
</dbReference>
<evidence type="ECO:0000313" key="4">
    <source>
        <dbReference type="EMBL" id="TKK68645.1"/>
    </source>
</evidence>
<gene>
    <name evidence="4" type="ORF">FC093_11045</name>
</gene>
<dbReference type="InterPro" id="IPR051045">
    <property type="entry name" value="TonB-dependent_transducer"/>
</dbReference>
<evidence type="ECO:0000313" key="5">
    <source>
        <dbReference type="Proteomes" id="UP000305848"/>
    </source>
</evidence>
<feature type="compositionally biased region" description="Pro residues" evidence="1">
    <location>
        <begin position="86"/>
        <end position="95"/>
    </location>
</feature>
<keyword evidence="2" id="KW-0472">Membrane</keyword>